<evidence type="ECO:0000313" key="2">
    <source>
        <dbReference type="Proteomes" id="UP000502248"/>
    </source>
</evidence>
<evidence type="ECO:0000313" key="1">
    <source>
        <dbReference type="EMBL" id="QJD85930.1"/>
    </source>
</evidence>
<dbReference type="AlphaFoldDB" id="A0A7Z2VN02"/>
<accession>A0A7Z2VN02</accession>
<dbReference type="KEGG" id="cheb:HH215_23965"/>
<protein>
    <submittedName>
        <fullName evidence="1">Uncharacterized protein</fullName>
    </submittedName>
</protein>
<dbReference type="RefSeq" id="WP_169282182.1">
    <property type="nucleotide sequence ID" value="NZ_CP051680.1"/>
</dbReference>
<sequence>MEKVESVFRKHPELEPTGKLSLLGKASCSAEMMDAYLRRRSLNAPPIADMYLRLGERYGIRGDAAFCQMISDTRGWTLEISGPSWFPRTLAQWSEETSVEAHMQILYSFATEYPLPMEENAVQRQITLIGQSGWRGRVHCWEDLNGKWSDPGNHRYGQGISAVWRSMLEWTRRGDVDRDRERDQPQRQIRLRSGTLKERTIGSVDWSSFSSEQMRWLQEQRLLPTPAPHPDRKVTWAELAALLQHWEKRSSTATIEEEKVSS</sequence>
<dbReference type="EMBL" id="CP051680">
    <property type="protein sequence ID" value="QJD85930.1"/>
    <property type="molecule type" value="Genomic_DNA"/>
</dbReference>
<reference evidence="1 2" key="1">
    <citation type="submission" date="2020-04" db="EMBL/GenBank/DDBJ databases">
        <title>Genome sequencing of novel species.</title>
        <authorList>
            <person name="Heo J."/>
            <person name="Kim S.-J."/>
            <person name="Kim J.-S."/>
            <person name="Hong S.-B."/>
            <person name="Kwon S.-W."/>
        </authorList>
    </citation>
    <scope>NUCLEOTIDE SEQUENCE [LARGE SCALE GENOMIC DNA]</scope>
    <source>
        <strain evidence="1 2">MFER-1</strain>
    </source>
</reference>
<proteinExistence type="predicted"/>
<gene>
    <name evidence="1" type="ORF">HH215_23965</name>
</gene>
<dbReference type="Proteomes" id="UP000502248">
    <property type="component" value="Chromosome"/>
</dbReference>
<name>A0A7Z2VN02_9BACL</name>
<organism evidence="1 2">
    <name type="scientific">Cohnella herbarum</name>
    <dbReference type="NCBI Taxonomy" id="2728023"/>
    <lineage>
        <taxon>Bacteria</taxon>
        <taxon>Bacillati</taxon>
        <taxon>Bacillota</taxon>
        <taxon>Bacilli</taxon>
        <taxon>Bacillales</taxon>
        <taxon>Paenibacillaceae</taxon>
        <taxon>Cohnella</taxon>
    </lineage>
</organism>
<keyword evidence="2" id="KW-1185">Reference proteome</keyword>